<evidence type="ECO:0000313" key="2">
    <source>
        <dbReference type="EMBL" id="CAB1420201.1"/>
    </source>
</evidence>
<dbReference type="EMBL" id="CADEAL010000441">
    <property type="protein sequence ID" value="CAB1420201.1"/>
    <property type="molecule type" value="Genomic_DNA"/>
</dbReference>
<protein>
    <submittedName>
        <fullName evidence="2">Uncharacterized protein</fullName>
    </submittedName>
</protein>
<comment type="caution">
    <text evidence="2">The sequence shown here is derived from an EMBL/GenBank/DDBJ whole genome shotgun (WGS) entry which is preliminary data.</text>
</comment>
<keyword evidence="3" id="KW-1185">Reference proteome</keyword>
<sequence>MLNIRADGEAREQVVPDSLNHALISEFVDRLSSEKTPAIQEAGPSARHQPITARGGDVLLPGNRPRGSPIAQSDSAASISLRLTRGPGLPLPAAAADVLTTWTEQLDAMD</sequence>
<dbReference type="Proteomes" id="UP001153269">
    <property type="component" value="Unassembled WGS sequence"/>
</dbReference>
<dbReference type="AlphaFoldDB" id="A0A9N7TW09"/>
<evidence type="ECO:0000313" key="3">
    <source>
        <dbReference type="Proteomes" id="UP001153269"/>
    </source>
</evidence>
<gene>
    <name evidence="2" type="ORF">PLEPLA_LOCUS8076</name>
</gene>
<reference evidence="2" key="1">
    <citation type="submission" date="2020-03" db="EMBL/GenBank/DDBJ databases">
        <authorList>
            <person name="Weist P."/>
        </authorList>
    </citation>
    <scope>NUCLEOTIDE SEQUENCE</scope>
</reference>
<proteinExistence type="predicted"/>
<organism evidence="2 3">
    <name type="scientific">Pleuronectes platessa</name>
    <name type="common">European plaice</name>
    <dbReference type="NCBI Taxonomy" id="8262"/>
    <lineage>
        <taxon>Eukaryota</taxon>
        <taxon>Metazoa</taxon>
        <taxon>Chordata</taxon>
        <taxon>Craniata</taxon>
        <taxon>Vertebrata</taxon>
        <taxon>Euteleostomi</taxon>
        <taxon>Actinopterygii</taxon>
        <taxon>Neopterygii</taxon>
        <taxon>Teleostei</taxon>
        <taxon>Neoteleostei</taxon>
        <taxon>Acanthomorphata</taxon>
        <taxon>Carangaria</taxon>
        <taxon>Pleuronectiformes</taxon>
        <taxon>Pleuronectoidei</taxon>
        <taxon>Pleuronectidae</taxon>
        <taxon>Pleuronectes</taxon>
    </lineage>
</organism>
<name>A0A9N7TW09_PLEPL</name>
<evidence type="ECO:0000256" key="1">
    <source>
        <dbReference type="SAM" id="MobiDB-lite"/>
    </source>
</evidence>
<accession>A0A9N7TW09</accession>
<feature type="region of interest" description="Disordered" evidence="1">
    <location>
        <begin position="35"/>
        <end position="75"/>
    </location>
</feature>